<dbReference type="STRING" id="1123308.GCA_000380085_00083"/>
<keyword evidence="4" id="KW-1185">Reference proteome</keyword>
<dbReference type="InterPro" id="IPR037171">
    <property type="entry name" value="NagB/RpiA_transferase-like"/>
</dbReference>
<evidence type="ECO:0000256" key="1">
    <source>
        <dbReference type="ARBA" id="ARBA00005612"/>
    </source>
</evidence>
<protein>
    <submittedName>
        <fullName evidence="3">Acetate CoA-transferase alpha subunit 2</fullName>
        <ecNumber evidence="3">2.8.3.8</ecNumber>
    </submittedName>
</protein>
<dbReference type="Gene3D" id="3.40.1080.10">
    <property type="entry name" value="Glutaconate Coenzyme A-transferase"/>
    <property type="match status" value="1"/>
</dbReference>
<evidence type="ECO:0000313" key="3">
    <source>
        <dbReference type="EMBL" id="SNU87680.1"/>
    </source>
</evidence>
<name>A0A239SQK1_9STRE</name>
<dbReference type="NCBIfam" id="TIGR02429">
    <property type="entry name" value="pcaI_scoA_fam"/>
    <property type="match status" value="1"/>
</dbReference>
<dbReference type="InterPro" id="IPR004163">
    <property type="entry name" value="CoA_transf_BS"/>
</dbReference>
<accession>A0A239SQK1</accession>
<dbReference type="PANTHER" id="PTHR13707">
    <property type="entry name" value="KETOACID-COENZYME A TRANSFERASE"/>
    <property type="match status" value="1"/>
</dbReference>
<dbReference type="SMART" id="SM00882">
    <property type="entry name" value="CoA_trans"/>
    <property type="match status" value="1"/>
</dbReference>
<dbReference type="RefSeq" id="WP_018372638.1">
    <property type="nucleotide sequence ID" value="NZ_LT906439.1"/>
</dbReference>
<dbReference type="Pfam" id="PF01144">
    <property type="entry name" value="CoA_trans"/>
    <property type="match status" value="1"/>
</dbReference>
<dbReference type="OrthoDB" id="9777193at2"/>
<dbReference type="KEGG" id="smen:SAMEA4412692_0740"/>
<dbReference type="InterPro" id="IPR012792">
    <property type="entry name" value="3-oxoacid_CoA-transf_A"/>
</dbReference>
<dbReference type="PANTHER" id="PTHR13707:SF60">
    <property type="entry name" value="ACETATE COA-TRANSFERASE SUBUNIT ALPHA"/>
    <property type="match status" value="1"/>
</dbReference>
<keyword evidence="2 3" id="KW-0808">Transferase</keyword>
<dbReference type="AlphaFoldDB" id="A0A239SQK1"/>
<evidence type="ECO:0000256" key="2">
    <source>
        <dbReference type="ARBA" id="ARBA00022679"/>
    </source>
</evidence>
<sequence length="221" mass="23146">MVKNKVVSIEKALENIQDGATIIIGGFLTVGGPNKLVDALLAKGTKNMTLIANDTGFIDKGLGKLIAEKRVSTIYASHIGTNRETGRQMIEGETDVHLVPQGTLIEQIRAAGFGLGGILTPTGLGTAVQEGKQVIAVDGKDFLLEKPLKADVALVFANKADKAGNLQFHGSTQNFNLLAATAADYVLAEVDQVVEIGELDPDAICVPSLFVDHVVDGGSIA</sequence>
<dbReference type="GO" id="GO:0008775">
    <property type="term" value="F:acetate CoA-transferase activity"/>
    <property type="evidence" value="ECO:0007669"/>
    <property type="project" value="UniProtKB-EC"/>
</dbReference>
<dbReference type="EC" id="2.8.3.8" evidence="3"/>
<reference evidence="3 4" key="1">
    <citation type="submission" date="2017-06" db="EMBL/GenBank/DDBJ databases">
        <authorList>
            <consortium name="Pathogen Informatics"/>
        </authorList>
    </citation>
    <scope>NUCLEOTIDE SEQUENCE [LARGE SCALE GENOMIC DNA]</scope>
    <source>
        <strain evidence="3 4">NCTC13788</strain>
    </source>
</reference>
<proteinExistence type="inferred from homology"/>
<comment type="similarity">
    <text evidence="1">Belongs to the 3-oxoacid CoA-transferase subunit A family.</text>
</comment>
<gene>
    <name evidence="3" type="primary">atoD2</name>
    <name evidence="3" type="ORF">SAMEA4412692_00740</name>
</gene>
<dbReference type="Proteomes" id="UP000215185">
    <property type="component" value="Chromosome 1"/>
</dbReference>
<organism evidence="3 4">
    <name type="scientific">Streptococcus merionis</name>
    <dbReference type="NCBI Taxonomy" id="400065"/>
    <lineage>
        <taxon>Bacteria</taxon>
        <taxon>Bacillati</taxon>
        <taxon>Bacillota</taxon>
        <taxon>Bacilli</taxon>
        <taxon>Lactobacillales</taxon>
        <taxon>Streptococcaceae</taxon>
        <taxon>Streptococcus</taxon>
    </lineage>
</organism>
<dbReference type="eggNOG" id="COG1788">
    <property type="taxonomic scope" value="Bacteria"/>
</dbReference>
<dbReference type="SUPFAM" id="SSF100950">
    <property type="entry name" value="NagB/RpiA/CoA transferase-like"/>
    <property type="match status" value="1"/>
</dbReference>
<dbReference type="EMBL" id="LT906439">
    <property type="protein sequence ID" value="SNU87680.1"/>
    <property type="molecule type" value="Genomic_DNA"/>
</dbReference>
<evidence type="ECO:0000313" key="4">
    <source>
        <dbReference type="Proteomes" id="UP000215185"/>
    </source>
</evidence>
<dbReference type="InterPro" id="IPR004165">
    <property type="entry name" value="CoA_trans_fam_I"/>
</dbReference>
<dbReference type="PROSITE" id="PS01273">
    <property type="entry name" value="COA_TRANSF_1"/>
    <property type="match status" value="1"/>
</dbReference>